<dbReference type="EMBL" id="CP046566">
    <property type="protein sequence ID" value="QGW28557.1"/>
    <property type="molecule type" value="Genomic_DNA"/>
</dbReference>
<name>A0A6I6G816_9BACT</name>
<keyword evidence="1" id="KW-1133">Transmembrane helix</keyword>
<dbReference type="AlphaFoldDB" id="A0A6I6G816"/>
<feature type="transmembrane region" description="Helical" evidence="1">
    <location>
        <begin position="25"/>
        <end position="43"/>
    </location>
</feature>
<evidence type="ECO:0000313" key="3">
    <source>
        <dbReference type="Proteomes" id="UP000426027"/>
    </source>
</evidence>
<organism evidence="2 3">
    <name type="scientific">Phnomibacter ginsenosidimutans</name>
    <dbReference type="NCBI Taxonomy" id="2676868"/>
    <lineage>
        <taxon>Bacteria</taxon>
        <taxon>Pseudomonadati</taxon>
        <taxon>Bacteroidota</taxon>
        <taxon>Chitinophagia</taxon>
        <taxon>Chitinophagales</taxon>
        <taxon>Chitinophagaceae</taxon>
        <taxon>Phnomibacter</taxon>
    </lineage>
</organism>
<keyword evidence="3" id="KW-1185">Reference proteome</keyword>
<evidence type="ECO:0000313" key="2">
    <source>
        <dbReference type="EMBL" id="QGW28557.1"/>
    </source>
</evidence>
<proteinExistence type="predicted"/>
<keyword evidence="1" id="KW-0812">Transmembrane</keyword>
<accession>A0A6I6G816</accession>
<dbReference type="Proteomes" id="UP000426027">
    <property type="component" value="Chromosome"/>
</dbReference>
<gene>
    <name evidence="2" type="ORF">GLV81_11005</name>
</gene>
<evidence type="ECO:0000256" key="1">
    <source>
        <dbReference type="SAM" id="Phobius"/>
    </source>
</evidence>
<keyword evidence="1" id="KW-0472">Membrane</keyword>
<feature type="transmembrane region" description="Helical" evidence="1">
    <location>
        <begin position="49"/>
        <end position="68"/>
    </location>
</feature>
<dbReference type="KEGG" id="fls:GLV81_11005"/>
<protein>
    <submittedName>
        <fullName evidence="2">Uncharacterized protein</fullName>
    </submittedName>
</protein>
<sequence length="84" mass="9321">MTTPQDFSQLTTAALRKKKQLHKTLLGVCIGFALAIMATVLYLSVVERLFSSSFVALFAILPALLFNATQLKPIDDELNNRKHS</sequence>
<reference evidence="2 3" key="1">
    <citation type="submission" date="2019-11" db="EMBL/GenBank/DDBJ databases">
        <authorList>
            <person name="Im W.T."/>
        </authorList>
    </citation>
    <scope>NUCLEOTIDE SEQUENCE [LARGE SCALE GENOMIC DNA]</scope>
    <source>
        <strain evidence="2 3">SB-02</strain>
    </source>
</reference>
<dbReference type="RefSeq" id="WP_157478910.1">
    <property type="nucleotide sequence ID" value="NZ_CP046566.1"/>
</dbReference>